<keyword evidence="5 9" id="KW-0732">Signal</keyword>
<accession>A0A1A8XSP3</accession>
<comment type="function">
    <text evidence="1 9">Assembles around the rod to form the L-ring and probably protects the motor/basal body from shearing forces during rotation.</text>
</comment>
<dbReference type="GO" id="GO:0071973">
    <property type="term" value="P:bacterial-type flagellum-dependent cell motility"/>
    <property type="evidence" value="ECO:0007669"/>
    <property type="project" value="InterPro"/>
</dbReference>
<keyword evidence="8 9" id="KW-0998">Cell outer membrane</keyword>
<evidence type="ECO:0000256" key="3">
    <source>
        <dbReference type="ARBA" id="ARBA00006929"/>
    </source>
</evidence>
<evidence type="ECO:0000313" key="10">
    <source>
        <dbReference type="EMBL" id="SBT08110.1"/>
    </source>
</evidence>
<dbReference type="PANTHER" id="PTHR34933:SF3">
    <property type="entry name" value="FLAGELLAR L-RING PROTEIN"/>
    <property type="match status" value="1"/>
</dbReference>
<organism evidence="10 11">
    <name type="scientific">Candidatus Propionivibrio aalborgensis</name>
    <dbReference type="NCBI Taxonomy" id="1860101"/>
    <lineage>
        <taxon>Bacteria</taxon>
        <taxon>Pseudomonadati</taxon>
        <taxon>Pseudomonadota</taxon>
        <taxon>Betaproteobacteria</taxon>
        <taxon>Rhodocyclales</taxon>
        <taxon>Rhodocyclaceae</taxon>
        <taxon>Propionivibrio</taxon>
    </lineage>
</organism>
<comment type="subunit">
    <text evidence="4 9">The basal body constitutes a major portion of the flagellar organelle and consists of four rings (L,P,S, and M) mounted on a central rod.</text>
</comment>
<proteinExistence type="inferred from homology"/>
<name>A0A1A8XSP3_9RHOO</name>
<evidence type="ECO:0000256" key="9">
    <source>
        <dbReference type="HAMAP-Rule" id="MF_00415"/>
    </source>
</evidence>
<evidence type="ECO:0000256" key="4">
    <source>
        <dbReference type="ARBA" id="ARBA00011439"/>
    </source>
</evidence>
<keyword evidence="9" id="KW-0449">Lipoprotein</keyword>
<reference evidence="10 11" key="1">
    <citation type="submission" date="2016-06" db="EMBL/GenBank/DDBJ databases">
        <authorList>
            <person name="Kjaerup R.B."/>
            <person name="Dalgaard T.S."/>
            <person name="Juul-Madsen H.R."/>
        </authorList>
    </citation>
    <scope>NUCLEOTIDE SEQUENCE [LARGE SCALE GENOMIC DNA]</scope>
    <source>
        <strain evidence="10">2</strain>
    </source>
</reference>
<evidence type="ECO:0000256" key="6">
    <source>
        <dbReference type="ARBA" id="ARBA00023136"/>
    </source>
</evidence>
<evidence type="ECO:0000256" key="5">
    <source>
        <dbReference type="ARBA" id="ARBA00022729"/>
    </source>
</evidence>
<keyword evidence="10" id="KW-0966">Cell projection</keyword>
<evidence type="ECO:0000313" key="11">
    <source>
        <dbReference type="Proteomes" id="UP000199600"/>
    </source>
</evidence>
<evidence type="ECO:0000256" key="1">
    <source>
        <dbReference type="ARBA" id="ARBA00002591"/>
    </source>
</evidence>
<protein>
    <recommendedName>
        <fullName evidence="9">Flagellar L-ring protein</fullName>
    </recommendedName>
    <alternativeName>
        <fullName evidence="9">Basal body L-ring protein</fullName>
    </alternativeName>
</protein>
<keyword evidence="6 9" id="KW-0472">Membrane</keyword>
<evidence type="ECO:0000256" key="8">
    <source>
        <dbReference type="ARBA" id="ARBA00023237"/>
    </source>
</evidence>
<dbReference type="PRINTS" id="PR01008">
    <property type="entry name" value="FLGLRINGFLGH"/>
</dbReference>
<evidence type="ECO:0000256" key="2">
    <source>
        <dbReference type="ARBA" id="ARBA00004370"/>
    </source>
</evidence>
<gene>
    <name evidence="9 10" type="primary">flgH</name>
    <name evidence="10" type="ORF">PROAA_2570005</name>
</gene>
<dbReference type="AlphaFoldDB" id="A0A1A8XSP3"/>
<comment type="subcellular location">
    <subcellularLocation>
        <location evidence="9">Cell outer membrane</location>
        <topology evidence="9">Lipid-anchor</topology>
    </subcellularLocation>
    <subcellularLocation>
        <location evidence="9">Bacterial flagellum basal body</location>
    </subcellularLocation>
    <subcellularLocation>
        <location evidence="2">Membrane</location>
    </subcellularLocation>
</comment>
<dbReference type="Pfam" id="PF02107">
    <property type="entry name" value="FlgH"/>
    <property type="match status" value="1"/>
</dbReference>
<dbReference type="GO" id="GO:0003774">
    <property type="term" value="F:cytoskeletal motor activity"/>
    <property type="evidence" value="ECO:0007669"/>
    <property type="project" value="InterPro"/>
</dbReference>
<dbReference type="InterPro" id="IPR000527">
    <property type="entry name" value="Flag_Lring"/>
</dbReference>
<dbReference type="RefSeq" id="WP_186411115.1">
    <property type="nucleotide sequence ID" value="NZ_FLQY01000176.1"/>
</dbReference>
<dbReference type="HAMAP" id="MF_00415">
    <property type="entry name" value="FlgH"/>
    <property type="match status" value="1"/>
</dbReference>
<keyword evidence="10" id="KW-0282">Flagellum</keyword>
<comment type="similarity">
    <text evidence="3 9">Belongs to the FlgH family.</text>
</comment>
<dbReference type="PANTHER" id="PTHR34933">
    <property type="entry name" value="FLAGELLAR L-RING PROTEIN"/>
    <property type="match status" value="1"/>
</dbReference>
<dbReference type="PROSITE" id="PS51257">
    <property type="entry name" value="PROKAR_LIPOPROTEIN"/>
    <property type="match status" value="1"/>
</dbReference>
<evidence type="ECO:0000256" key="7">
    <source>
        <dbReference type="ARBA" id="ARBA00023143"/>
    </source>
</evidence>
<keyword evidence="10" id="KW-0969">Cilium</keyword>
<keyword evidence="11" id="KW-1185">Reference proteome</keyword>
<dbReference type="Proteomes" id="UP000199600">
    <property type="component" value="Unassembled WGS sequence"/>
</dbReference>
<keyword evidence="7 9" id="KW-0975">Bacterial flagellum</keyword>
<sequence>MMKNRFLLILLGIVIGGCTTVPPTNVHQPMSARPAPRTETLPASGSIYQAGASRTLFEDRRARYVGDTMTIAIAETTSASTKSNTNASRSTSIDASVPLITGLPGKSLQGLGLSATSSNSLAGKGDAAANNVFTGTITVTVIEVLSNGNLLVSGEKQVSIGAGTEYIRLSGIVNPYFINAANTISSGNVADARIEYKESGVISEAQVMGWLARFFLSVLPF</sequence>
<dbReference type="EMBL" id="FLQY01000176">
    <property type="protein sequence ID" value="SBT08110.1"/>
    <property type="molecule type" value="Genomic_DNA"/>
</dbReference>
<dbReference type="GO" id="GO:0009427">
    <property type="term" value="C:bacterial-type flagellum basal body, distal rod, L ring"/>
    <property type="evidence" value="ECO:0007669"/>
    <property type="project" value="InterPro"/>
</dbReference>
<dbReference type="GO" id="GO:0009279">
    <property type="term" value="C:cell outer membrane"/>
    <property type="evidence" value="ECO:0007669"/>
    <property type="project" value="UniProtKB-SubCell"/>
</dbReference>